<protein>
    <submittedName>
        <fullName evidence="1">Uncharacterized protein</fullName>
    </submittedName>
</protein>
<dbReference type="EMBL" id="CP036269">
    <property type="protein sequence ID" value="QDT45727.1"/>
    <property type="molecule type" value="Genomic_DNA"/>
</dbReference>
<proteinExistence type="predicted"/>
<sequence>MFLMLLKVNHYYFQFISRLTYLSSTMGPVDGILDLASRGRYSVRTCI</sequence>
<dbReference type="Proteomes" id="UP000317171">
    <property type="component" value="Chromosome"/>
</dbReference>
<organism evidence="1 2">
    <name type="scientific">Gimesia alba</name>
    <dbReference type="NCBI Taxonomy" id="2527973"/>
    <lineage>
        <taxon>Bacteria</taxon>
        <taxon>Pseudomonadati</taxon>
        <taxon>Planctomycetota</taxon>
        <taxon>Planctomycetia</taxon>
        <taxon>Planctomycetales</taxon>
        <taxon>Planctomycetaceae</taxon>
        <taxon>Gimesia</taxon>
    </lineage>
</organism>
<accession>A0A517RPC7</accession>
<gene>
    <name evidence="1" type="ORF">Pan241w_58550</name>
</gene>
<keyword evidence="2" id="KW-1185">Reference proteome</keyword>
<dbReference type="KEGG" id="gaz:Pan241w_58550"/>
<name>A0A517RPC7_9PLAN</name>
<dbReference type="AlphaFoldDB" id="A0A517RPC7"/>
<evidence type="ECO:0000313" key="1">
    <source>
        <dbReference type="EMBL" id="QDT45727.1"/>
    </source>
</evidence>
<reference evidence="1 2" key="1">
    <citation type="submission" date="2019-02" db="EMBL/GenBank/DDBJ databases">
        <title>Deep-cultivation of Planctomycetes and their phenomic and genomic characterization uncovers novel biology.</title>
        <authorList>
            <person name="Wiegand S."/>
            <person name="Jogler M."/>
            <person name="Boedeker C."/>
            <person name="Pinto D."/>
            <person name="Vollmers J."/>
            <person name="Rivas-Marin E."/>
            <person name="Kohn T."/>
            <person name="Peeters S.H."/>
            <person name="Heuer A."/>
            <person name="Rast P."/>
            <person name="Oberbeckmann S."/>
            <person name="Bunk B."/>
            <person name="Jeske O."/>
            <person name="Meyerdierks A."/>
            <person name="Storesund J.E."/>
            <person name="Kallscheuer N."/>
            <person name="Luecker S."/>
            <person name="Lage O.M."/>
            <person name="Pohl T."/>
            <person name="Merkel B.J."/>
            <person name="Hornburger P."/>
            <person name="Mueller R.-W."/>
            <person name="Bruemmer F."/>
            <person name="Labrenz M."/>
            <person name="Spormann A.M."/>
            <person name="Op den Camp H."/>
            <person name="Overmann J."/>
            <person name="Amann R."/>
            <person name="Jetten M.S.M."/>
            <person name="Mascher T."/>
            <person name="Medema M.H."/>
            <person name="Devos D.P."/>
            <person name="Kaster A.-K."/>
            <person name="Ovreas L."/>
            <person name="Rohde M."/>
            <person name="Galperin M.Y."/>
            <person name="Jogler C."/>
        </authorList>
    </citation>
    <scope>NUCLEOTIDE SEQUENCE [LARGE SCALE GENOMIC DNA]</scope>
    <source>
        <strain evidence="1 2">Pan241w</strain>
    </source>
</reference>
<evidence type="ECO:0000313" key="2">
    <source>
        <dbReference type="Proteomes" id="UP000317171"/>
    </source>
</evidence>